<dbReference type="InterPro" id="IPR019819">
    <property type="entry name" value="Carboxylesterase_B_CS"/>
</dbReference>
<gene>
    <name evidence="3" type="ORF">MVEN_01341900</name>
</gene>
<dbReference type="AlphaFoldDB" id="A0A8H6Y0C3"/>
<dbReference type="SUPFAM" id="SSF53474">
    <property type="entry name" value="alpha/beta-Hydrolases"/>
    <property type="match status" value="1"/>
</dbReference>
<name>A0A8H6Y0C3_9AGAR</name>
<dbReference type="Pfam" id="PF00135">
    <property type="entry name" value="COesterase"/>
    <property type="match status" value="1"/>
</dbReference>
<dbReference type="InterPro" id="IPR050309">
    <property type="entry name" value="Type-B_Carboxylest/Lipase"/>
</dbReference>
<evidence type="ECO:0000313" key="3">
    <source>
        <dbReference type="EMBL" id="KAF7350372.1"/>
    </source>
</evidence>
<sequence>MSSSKCFAKVSLTSLLFLVIQATATPIVQLGGSTVTGSTFDGLEFYGGITLEEPNAYISQLFHRDSSPVAIWAPPTFDASKPGPICLQARIQTNSSAEDCLTLNIYKPAGIPENVTLPVMAWIHGGGWMLGGSASYNATAIVKQSIARGTPIIYVSFNYRLGPLGFPNGREAQSASALNLGLRDQLLALQWIQDNIAVFSGDKSKVTVFGESAGSMSIGILYLNSNLQNLVRAAIFESGSASGPATFVASRGQSDWDNFVRAVPECAKCEGDAIACLQRANSSVLLQAVETSWAKSDKGYPFVPVIDGPNGLLPDLPSALMEKGKFARVPFISGATLDEGTYFTRANINSTAMIESFLFSNYTTPTASAKTLKEAVQKLVQLYPDVPSFGSPFNTGNETFGQSTEWKRYAAIVGDLWIHSQRRAWMQAANRFGVKTFGYLFTDPGAPPIAPPNNRTRDRRARPASAIALATQMIDYWVSFATSLDPNDGLGSNRPAWSQYTSGNQAVLELTSINMSMISDDYRTQQIDFLNSNAAVFAR</sequence>
<evidence type="ECO:0000256" key="1">
    <source>
        <dbReference type="SAM" id="SignalP"/>
    </source>
</evidence>
<comment type="caution">
    <text evidence="3">The sequence shown here is derived from an EMBL/GenBank/DDBJ whole genome shotgun (WGS) entry which is preliminary data.</text>
</comment>
<evidence type="ECO:0000259" key="2">
    <source>
        <dbReference type="Pfam" id="PF00135"/>
    </source>
</evidence>
<dbReference type="PANTHER" id="PTHR11559">
    <property type="entry name" value="CARBOXYLESTERASE"/>
    <property type="match status" value="1"/>
</dbReference>
<evidence type="ECO:0000313" key="4">
    <source>
        <dbReference type="Proteomes" id="UP000620124"/>
    </source>
</evidence>
<accession>A0A8H6Y0C3</accession>
<keyword evidence="1" id="KW-0732">Signal</keyword>
<dbReference type="InterPro" id="IPR029058">
    <property type="entry name" value="AB_hydrolase_fold"/>
</dbReference>
<feature type="domain" description="Carboxylesterase type B" evidence="2">
    <location>
        <begin position="67"/>
        <end position="529"/>
    </location>
</feature>
<dbReference type="PROSITE" id="PS00941">
    <property type="entry name" value="CARBOXYLESTERASE_B_2"/>
    <property type="match status" value="1"/>
</dbReference>
<reference evidence="3" key="1">
    <citation type="submission" date="2020-05" db="EMBL/GenBank/DDBJ databases">
        <title>Mycena genomes resolve the evolution of fungal bioluminescence.</title>
        <authorList>
            <person name="Tsai I.J."/>
        </authorList>
    </citation>
    <scope>NUCLEOTIDE SEQUENCE</scope>
    <source>
        <strain evidence="3">CCC161011</strain>
    </source>
</reference>
<proteinExistence type="predicted"/>
<protein>
    <submittedName>
        <fullName evidence="3">Carboxylic ester hydrolase</fullName>
    </submittedName>
</protein>
<dbReference type="InterPro" id="IPR002018">
    <property type="entry name" value="CarbesteraseB"/>
</dbReference>
<keyword evidence="3" id="KW-0378">Hydrolase</keyword>
<dbReference type="EMBL" id="JACAZI010000010">
    <property type="protein sequence ID" value="KAF7350372.1"/>
    <property type="molecule type" value="Genomic_DNA"/>
</dbReference>
<dbReference type="GO" id="GO:0016787">
    <property type="term" value="F:hydrolase activity"/>
    <property type="evidence" value="ECO:0007669"/>
    <property type="project" value="UniProtKB-KW"/>
</dbReference>
<dbReference type="OrthoDB" id="408631at2759"/>
<keyword evidence="4" id="KW-1185">Reference proteome</keyword>
<organism evidence="3 4">
    <name type="scientific">Mycena venus</name>
    <dbReference type="NCBI Taxonomy" id="2733690"/>
    <lineage>
        <taxon>Eukaryota</taxon>
        <taxon>Fungi</taxon>
        <taxon>Dikarya</taxon>
        <taxon>Basidiomycota</taxon>
        <taxon>Agaricomycotina</taxon>
        <taxon>Agaricomycetes</taxon>
        <taxon>Agaricomycetidae</taxon>
        <taxon>Agaricales</taxon>
        <taxon>Marasmiineae</taxon>
        <taxon>Mycenaceae</taxon>
        <taxon>Mycena</taxon>
    </lineage>
</organism>
<dbReference type="Gene3D" id="3.40.50.1820">
    <property type="entry name" value="alpha/beta hydrolase"/>
    <property type="match status" value="1"/>
</dbReference>
<feature type="chain" id="PRO_5034412378" evidence="1">
    <location>
        <begin position="25"/>
        <end position="539"/>
    </location>
</feature>
<feature type="signal peptide" evidence="1">
    <location>
        <begin position="1"/>
        <end position="24"/>
    </location>
</feature>
<dbReference type="Proteomes" id="UP000620124">
    <property type="component" value="Unassembled WGS sequence"/>
</dbReference>